<feature type="domain" description="Major facilitator superfamily (MFS) profile" evidence="5">
    <location>
        <begin position="23"/>
        <end position="411"/>
    </location>
</feature>
<feature type="transmembrane region" description="Helical" evidence="4">
    <location>
        <begin position="385"/>
        <end position="405"/>
    </location>
</feature>
<dbReference type="PANTHER" id="PTHR23527">
    <property type="entry name" value="BLL3282 PROTEIN"/>
    <property type="match status" value="1"/>
</dbReference>
<dbReference type="Gene3D" id="1.20.1250.20">
    <property type="entry name" value="MFS general substrate transporter like domains"/>
    <property type="match status" value="2"/>
</dbReference>
<sequence>MSHIKTSTLAAPAANINRHRWVVLAVGVAAQASFSLGFQGIPATGPLLQNAYGLSLDQLGLILGAIALGIAASEVIWGLLTDKLGDRFVLLTGLLSTSLIFALLAAFGTPRAGSIPGVLLLGSGLLALGILGGSINGSSGKAVMSWFQDGERGFAMSIRQTAVPVGGGIGAAILPWIALHFGFISVFSTLAATSLLAAMAAWTWLTPAPVQPAPRVSPTDSSKSTLNDPHMWRLFVASGLLTVPQFAVLTFSAIYLINEFHLGIAVTSAVIFAVQLLGAVARVWSGRWTDKHNNRRAFVRGIALLAAGSLVLLQLNILTFNAPVLSVLLLVAAGVFGSAWHGVAYTEIAVMAGAARVGTALGIENTAVFAAAFATPALIPLLLRSFSWAEVWGGIALLCLFAFVLSPKRKS</sequence>
<feature type="transmembrane region" description="Helical" evidence="4">
    <location>
        <begin position="156"/>
        <end position="177"/>
    </location>
</feature>
<feature type="transmembrane region" description="Helical" evidence="4">
    <location>
        <begin position="263"/>
        <end position="285"/>
    </location>
</feature>
<dbReference type="PANTHER" id="PTHR23527:SF1">
    <property type="entry name" value="BLL3282 PROTEIN"/>
    <property type="match status" value="1"/>
</dbReference>
<feature type="transmembrane region" description="Helical" evidence="4">
    <location>
        <begin position="357"/>
        <end position="379"/>
    </location>
</feature>
<feature type="transmembrane region" description="Helical" evidence="4">
    <location>
        <begin position="21"/>
        <end position="41"/>
    </location>
</feature>
<feature type="transmembrane region" description="Helical" evidence="4">
    <location>
        <begin position="234"/>
        <end position="257"/>
    </location>
</feature>
<accession>A0A423HVW7</accession>
<dbReference type="InterPro" id="IPR020846">
    <property type="entry name" value="MFS_dom"/>
</dbReference>
<evidence type="ECO:0000313" key="6">
    <source>
        <dbReference type="EMBL" id="RON17322.1"/>
    </source>
</evidence>
<evidence type="ECO:0000259" key="5">
    <source>
        <dbReference type="PROSITE" id="PS50850"/>
    </source>
</evidence>
<dbReference type="EMBL" id="MOBM01000011">
    <property type="protein sequence ID" value="RON17322.1"/>
    <property type="molecule type" value="Genomic_DNA"/>
</dbReference>
<dbReference type="InterPro" id="IPR011701">
    <property type="entry name" value="MFS"/>
</dbReference>
<keyword evidence="1 4" id="KW-0812">Transmembrane</keyword>
<feature type="transmembrane region" description="Helical" evidence="4">
    <location>
        <begin position="61"/>
        <end position="81"/>
    </location>
</feature>
<protein>
    <recommendedName>
        <fullName evidence="5">Major facilitator superfamily (MFS) profile domain-containing protein</fullName>
    </recommendedName>
</protein>
<dbReference type="InterPro" id="IPR036259">
    <property type="entry name" value="MFS_trans_sf"/>
</dbReference>
<comment type="caution">
    <text evidence="6">The sequence shown here is derived from an EMBL/GenBank/DDBJ whole genome shotgun (WGS) entry which is preliminary data.</text>
</comment>
<keyword evidence="3 4" id="KW-0472">Membrane</keyword>
<evidence type="ECO:0000256" key="1">
    <source>
        <dbReference type="ARBA" id="ARBA00022692"/>
    </source>
</evidence>
<dbReference type="Proteomes" id="UP000284002">
    <property type="component" value="Unassembled WGS sequence"/>
</dbReference>
<name>A0A423HVW7_9PSED</name>
<dbReference type="GO" id="GO:0022857">
    <property type="term" value="F:transmembrane transporter activity"/>
    <property type="evidence" value="ECO:0007669"/>
    <property type="project" value="InterPro"/>
</dbReference>
<gene>
    <name evidence="6" type="ORF">BK662_07285</name>
</gene>
<proteinExistence type="predicted"/>
<feature type="transmembrane region" description="Helical" evidence="4">
    <location>
        <begin position="324"/>
        <end position="345"/>
    </location>
</feature>
<dbReference type="PROSITE" id="PS50850">
    <property type="entry name" value="MFS"/>
    <property type="match status" value="1"/>
</dbReference>
<keyword evidence="2 4" id="KW-1133">Transmembrane helix</keyword>
<evidence type="ECO:0000256" key="4">
    <source>
        <dbReference type="SAM" id="Phobius"/>
    </source>
</evidence>
<feature type="transmembrane region" description="Helical" evidence="4">
    <location>
        <begin position="297"/>
        <end position="318"/>
    </location>
</feature>
<dbReference type="SUPFAM" id="SSF103473">
    <property type="entry name" value="MFS general substrate transporter"/>
    <property type="match status" value="1"/>
</dbReference>
<organism evidence="6 7">
    <name type="scientific">Pseudomonas frederiksbergensis</name>
    <dbReference type="NCBI Taxonomy" id="104087"/>
    <lineage>
        <taxon>Bacteria</taxon>
        <taxon>Pseudomonadati</taxon>
        <taxon>Pseudomonadota</taxon>
        <taxon>Gammaproteobacteria</taxon>
        <taxon>Pseudomonadales</taxon>
        <taxon>Pseudomonadaceae</taxon>
        <taxon>Pseudomonas</taxon>
    </lineage>
</organism>
<feature type="transmembrane region" description="Helical" evidence="4">
    <location>
        <begin position="183"/>
        <end position="205"/>
    </location>
</feature>
<dbReference type="InterPro" id="IPR052952">
    <property type="entry name" value="MFS-Transporter"/>
</dbReference>
<evidence type="ECO:0000256" key="2">
    <source>
        <dbReference type="ARBA" id="ARBA00022989"/>
    </source>
</evidence>
<reference evidence="6 7" key="1">
    <citation type="submission" date="2016-10" db="EMBL/GenBank/DDBJ databases">
        <title>Comparative genome analysis of multiple Pseudomonas spp. focuses on biocontrol and plant growth promoting traits.</title>
        <authorList>
            <person name="Tao X.-Y."/>
            <person name="Taylor C.G."/>
        </authorList>
    </citation>
    <scope>NUCLEOTIDE SEQUENCE [LARGE SCALE GENOMIC DNA]</scope>
    <source>
        <strain evidence="6 7">36C6</strain>
    </source>
</reference>
<dbReference type="AlphaFoldDB" id="A0A423HVW7"/>
<evidence type="ECO:0000313" key="7">
    <source>
        <dbReference type="Proteomes" id="UP000284002"/>
    </source>
</evidence>
<dbReference type="Pfam" id="PF07690">
    <property type="entry name" value="MFS_1"/>
    <property type="match status" value="1"/>
</dbReference>
<dbReference type="RefSeq" id="WP_123357579.1">
    <property type="nucleotide sequence ID" value="NZ_MOBM01000011.1"/>
</dbReference>
<evidence type="ECO:0000256" key="3">
    <source>
        <dbReference type="ARBA" id="ARBA00023136"/>
    </source>
</evidence>
<feature type="transmembrane region" description="Helical" evidence="4">
    <location>
        <begin position="88"/>
        <end position="108"/>
    </location>
</feature>
<feature type="transmembrane region" description="Helical" evidence="4">
    <location>
        <begin position="114"/>
        <end position="135"/>
    </location>
</feature>